<accession>A0AAV2IPE5</accession>
<feature type="transmembrane region" description="Helical" evidence="2">
    <location>
        <begin position="68"/>
        <end position="85"/>
    </location>
</feature>
<feature type="region of interest" description="Disordered" evidence="1">
    <location>
        <begin position="326"/>
        <end position="373"/>
    </location>
</feature>
<dbReference type="GO" id="GO:0099604">
    <property type="term" value="F:ligand-gated calcium channel activity"/>
    <property type="evidence" value="ECO:0007669"/>
    <property type="project" value="TreeGrafter"/>
</dbReference>
<dbReference type="EMBL" id="CAXITT010001017">
    <property type="protein sequence ID" value="CAL1547587.1"/>
    <property type="molecule type" value="Genomic_DNA"/>
</dbReference>
<keyword evidence="2" id="KW-0812">Transmembrane</keyword>
<comment type="caution">
    <text evidence="3">The sequence shown here is derived from an EMBL/GenBank/DDBJ whole genome shotgun (WGS) entry which is preliminary data.</text>
</comment>
<dbReference type="GO" id="GO:0005886">
    <property type="term" value="C:plasma membrane"/>
    <property type="evidence" value="ECO:0007669"/>
    <property type="project" value="TreeGrafter"/>
</dbReference>
<keyword evidence="2" id="KW-0472">Membrane</keyword>
<dbReference type="PANTHER" id="PTHR13800">
    <property type="entry name" value="TRANSIENT RECEPTOR POTENTIAL CATION CHANNEL, SUBFAMILY M, MEMBER 6"/>
    <property type="match status" value="1"/>
</dbReference>
<dbReference type="Proteomes" id="UP001497497">
    <property type="component" value="Unassembled WGS sequence"/>
</dbReference>
<evidence type="ECO:0000256" key="1">
    <source>
        <dbReference type="SAM" id="MobiDB-lite"/>
    </source>
</evidence>
<dbReference type="InterPro" id="IPR050927">
    <property type="entry name" value="TRPM"/>
</dbReference>
<keyword evidence="2" id="KW-1133">Transmembrane helix</keyword>
<feature type="transmembrane region" description="Helical" evidence="2">
    <location>
        <begin position="7"/>
        <end position="31"/>
    </location>
</feature>
<evidence type="ECO:0008006" key="5">
    <source>
        <dbReference type="Google" id="ProtNLM"/>
    </source>
</evidence>
<dbReference type="AlphaFoldDB" id="A0AAV2IPE5"/>
<organism evidence="3 4">
    <name type="scientific">Lymnaea stagnalis</name>
    <name type="common">Great pond snail</name>
    <name type="synonym">Helix stagnalis</name>
    <dbReference type="NCBI Taxonomy" id="6523"/>
    <lineage>
        <taxon>Eukaryota</taxon>
        <taxon>Metazoa</taxon>
        <taxon>Spiralia</taxon>
        <taxon>Lophotrochozoa</taxon>
        <taxon>Mollusca</taxon>
        <taxon>Gastropoda</taxon>
        <taxon>Heterobranchia</taxon>
        <taxon>Euthyneura</taxon>
        <taxon>Panpulmonata</taxon>
        <taxon>Hygrophila</taxon>
        <taxon>Lymnaeoidea</taxon>
        <taxon>Lymnaeidae</taxon>
        <taxon>Lymnaea</taxon>
    </lineage>
</organism>
<feature type="transmembrane region" description="Helical" evidence="2">
    <location>
        <begin position="182"/>
        <end position="204"/>
    </location>
</feature>
<reference evidence="3 4" key="1">
    <citation type="submission" date="2024-04" db="EMBL/GenBank/DDBJ databases">
        <authorList>
            <consortium name="Genoscope - CEA"/>
            <person name="William W."/>
        </authorList>
    </citation>
    <scope>NUCLEOTIDE SEQUENCE [LARGE SCALE GENOMIC DNA]</scope>
</reference>
<sequence length="446" mass="51998">TFQPLEGIIWALTFFELLNIGVSGDLAGLLVFRRRNSLRLYTSTTFIVAWTLRYLAYSSQENEYLMSWARMAFGLNYIGFSVRFLHGYYANKNLGPMIVMFKNIGYFLLQFYGVILIFFISYGVASQSVYFHGSRYDPLLIFYQSFWTMLGQYPLLDEIGFKGAEESYECTSDDCLTRAERYFLAIILGIYAVIINILLFNLLIAKFSAIINIDQKKWRQTWYIQSLEMTIMYSRRKVWPPLIVLFQPIWLIWALHKSRTCCSKDKSPFIVKNSDSMFESDVMNMYIDQVERSEEVMEKNPLSKWFADDMETEALMENVEMRLHDAISKSQSPQPEIKKVDEQPNPLEDNDSTVQEENESKAEENENVSTDLKEDVHNEIMDLKEDVHNEIMDLKEHTQNVVHENLDKLSHKIQDASVENYNFLMEQLNLSTSTILESLSKNQPAG</sequence>
<name>A0AAV2IPE5_LYMST</name>
<feature type="non-terminal residue" evidence="3">
    <location>
        <position position="446"/>
    </location>
</feature>
<proteinExistence type="predicted"/>
<gene>
    <name evidence="3" type="ORF">GSLYS_00020904001</name>
</gene>
<keyword evidence="4" id="KW-1185">Reference proteome</keyword>
<feature type="transmembrane region" description="Helical" evidence="2">
    <location>
        <begin position="38"/>
        <end position="56"/>
    </location>
</feature>
<feature type="transmembrane region" description="Helical" evidence="2">
    <location>
        <begin position="106"/>
        <end position="125"/>
    </location>
</feature>
<evidence type="ECO:0000256" key="2">
    <source>
        <dbReference type="SAM" id="Phobius"/>
    </source>
</evidence>
<feature type="compositionally biased region" description="Acidic residues" evidence="1">
    <location>
        <begin position="348"/>
        <end position="357"/>
    </location>
</feature>
<evidence type="ECO:0000313" key="4">
    <source>
        <dbReference type="Proteomes" id="UP001497497"/>
    </source>
</evidence>
<dbReference type="PANTHER" id="PTHR13800:SF12">
    <property type="entry name" value="TRANSIENT RECEPTOR POTENTIAL CATION CHANNEL SUBFAMILY M MEMBER-LIKE 2"/>
    <property type="match status" value="1"/>
</dbReference>
<evidence type="ECO:0000313" key="3">
    <source>
        <dbReference type="EMBL" id="CAL1547587.1"/>
    </source>
</evidence>
<feature type="transmembrane region" description="Helical" evidence="2">
    <location>
        <begin position="238"/>
        <end position="256"/>
    </location>
</feature>
<protein>
    <recommendedName>
        <fullName evidence="5">Ion transport domain-containing protein</fullName>
    </recommendedName>
</protein>
<feature type="non-terminal residue" evidence="3">
    <location>
        <position position="1"/>
    </location>
</feature>